<dbReference type="EMBL" id="JAKKPZ010000269">
    <property type="protein sequence ID" value="KAI1697430.1"/>
    <property type="molecule type" value="Genomic_DNA"/>
</dbReference>
<name>A0AAD4QUU5_9BILA</name>
<dbReference type="Proteomes" id="UP001201812">
    <property type="component" value="Unassembled WGS sequence"/>
</dbReference>
<feature type="compositionally biased region" description="Low complexity" evidence="1">
    <location>
        <begin position="402"/>
        <end position="417"/>
    </location>
</feature>
<gene>
    <name evidence="2" type="ORF">DdX_18513</name>
</gene>
<reference evidence="2" key="1">
    <citation type="submission" date="2022-01" db="EMBL/GenBank/DDBJ databases">
        <title>Genome Sequence Resource for Two Populations of Ditylenchus destructor, the Migratory Endoparasitic Phytonematode.</title>
        <authorList>
            <person name="Zhang H."/>
            <person name="Lin R."/>
            <person name="Xie B."/>
        </authorList>
    </citation>
    <scope>NUCLEOTIDE SEQUENCE</scope>
    <source>
        <strain evidence="2">BazhouSP</strain>
    </source>
</reference>
<evidence type="ECO:0000256" key="1">
    <source>
        <dbReference type="SAM" id="MobiDB-lite"/>
    </source>
</evidence>
<comment type="caution">
    <text evidence="2">The sequence shown here is derived from an EMBL/GenBank/DDBJ whole genome shotgun (WGS) entry which is preliminary data.</text>
</comment>
<keyword evidence="3" id="KW-1185">Reference proteome</keyword>
<feature type="region of interest" description="Disordered" evidence="1">
    <location>
        <begin position="402"/>
        <end position="423"/>
    </location>
</feature>
<sequence length="448" mass="50314">MHSQEPSIEYHYGNNIILQNVDPAQIPCFNSARDQEEQMGSLTSTAADLTNRIHVSGPCLHPTEENPRDHQREDLWTYFGQFGKIMNIKSLEQNLPEESESGPLYWSNLPEGVTNRIIVCGPCLHPEQVDPRVGQNGDLRAYFDQFGAIVNVSEEPVLNPSETHQGTTNAQSRTIEGTPLWKQYRLGSANVEESQIPRFNSIRDHEEQIPRLTSIAANLTNRIDVSGPWLHPEELDPKAFQKKEFRAYFGQFGNISCKKELHTYFGQFGIVNVVCYSLQQLETKVSFDNCDSATKCIQQGTHTICNQDFVVRAATPTQGMKDKIRANLRQNTSNGHVDLSVFPACWLLQQGSTQGVTLKFLSAANVQSDPPAESNLGNQWYQGLPKAIEAIIAQNIARTNHSTASSSSQFQGSVTDSGTNSRKWSRARYKELRDRIQVYRSVDSNRVL</sequence>
<accession>A0AAD4QUU5</accession>
<dbReference type="AlphaFoldDB" id="A0AAD4QUU5"/>
<proteinExistence type="predicted"/>
<evidence type="ECO:0000313" key="2">
    <source>
        <dbReference type="EMBL" id="KAI1697430.1"/>
    </source>
</evidence>
<organism evidence="2 3">
    <name type="scientific">Ditylenchus destructor</name>
    <dbReference type="NCBI Taxonomy" id="166010"/>
    <lineage>
        <taxon>Eukaryota</taxon>
        <taxon>Metazoa</taxon>
        <taxon>Ecdysozoa</taxon>
        <taxon>Nematoda</taxon>
        <taxon>Chromadorea</taxon>
        <taxon>Rhabditida</taxon>
        <taxon>Tylenchina</taxon>
        <taxon>Tylenchomorpha</taxon>
        <taxon>Sphaerularioidea</taxon>
        <taxon>Anguinidae</taxon>
        <taxon>Anguininae</taxon>
        <taxon>Ditylenchus</taxon>
    </lineage>
</organism>
<evidence type="ECO:0000313" key="3">
    <source>
        <dbReference type="Proteomes" id="UP001201812"/>
    </source>
</evidence>
<protein>
    <submittedName>
        <fullName evidence="2">Uncharacterized protein</fullName>
    </submittedName>
</protein>